<name>A0A6G3ZY52_9BACL</name>
<accession>A0A6G3ZY52</accession>
<comment type="caution">
    <text evidence="1">The sequence shown here is derived from an EMBL/GenBank/DDBJ whole genome shotgun (WGS) entry which is preliminary data.</text>
</comment>
<sequence>MNMQKHSEDILALDSPVYSHMRIIRMFGKKKESKFTVVTIEKMSQRGLSFRSFLRLPINENVVWSFQIRLGESYLVVEGVILNAKLTQQGYAYEMQWNMSEENSEQLDQLAVRLPQMIKLYNKAARSYNLYSNDKASRKQIDLLC</sequence>
<protein>
    <recommendedName>
        <fullName evidence="2">PilZ domain-containing protein</fullName>
    </recommendedName>
</protein>
<gene>
    <name evidence="1" type="ORF">GK047_14135</name>
</gene>
<dbReference type="EMBL" id="JAAIKC010000004">
    <property type="protein sequence ID" value="NEW07143.1"/>
    <property type="molecule type" value="Genomic_DNA"/>
</dbReference>
<proteinExistence type="predicted"/>
<evidence type="ECO:0000313" key="1">
    <source>
        <dbReference type="EMBL" id="NEW07143.1"/>
    </source>
</evidence>
<reference evidence="1" key="1">
    <citation type="submission" date="2020-02" db="EMBL/GenBank/DDBJ databases">
        <authorList>
            <person name="Shen X.-R."/>
            <person name="Zhang Y.-X."/>
        </authorList>
    </citation>
    <scope>NUCLEOTIDE SEQUENCE</scope>
    <source>
        <strain evidence="1">SYP-B3998</strain>
    </source>
</reference>
<dbReference type="AlphaFoldDB" id="A0A6G3ZY52"/>
<organism evidence="1">
    <name type="scientific">Paenibacillus sp. SYP-B3998</name>
    <dbReference type="NCBI Taxonomy" id="2678564"/>
    <lineage>
        <taxon>Bacteria</taxon>
        <taxon>Bacillati</taxon>
        <taxon>Bacillota</taxon>
        <taxon>Bacilli</taxon>
        <taxon>Bacillales</taxon>
        <taxon>Paenibacillaceae</taxon>
        <taxon>Paenibacillus</taxon>
    </lineage>
</organism>
<dbReference type="RefSeq" id="WP_163947508.1">
    <property type="nucleotide sequence ID" value="NZ_JAAIKC010000004.1"/>
</dbReference>
<evidence type="ECO:0008006" key="2">
    <source>
        <dbReference type="Google" id="ProtNLM"/>
    </source>
</evidence>